<dbReference type="EMBL" id="VSTH01000007">
    <property type="protein sequence ID" value="TYO68378.1"/>
    <property type="molecule type" value="Genomic_DNA"/>
</dbReference>
<name>A0A5S4YVZ3_9BRAD</name>
<organism evidence="1 2">
    <name type="scientific">Bradyrhizobium hipponense</name>
    <dbReference type="NCBI Taxonomy" id="2605638"/>
    <lineage>
        <taxon>Bacteria</taxon>
        <taxon>Pseudomonadati</taxon>
        <taxon>Pseudomonadota</taxon>
        <taxon>Alphaproteobacteria</taxon>
        <taxon>Hyphomicrobiales</taxon>
        <taxon>Nitrobacteraceae</taxon>
        <taxon>Bradyrhizobium</taxon>
    </lineage>
</organism>
<evidence type="ECO:0000313" key="1">
    <source>
        <dbReference type="EMBL" id="TYO68378.1"/>
    </source>
</evidence>
<evidence type="ECO:0000313" key="2">
    <source>
        <dbReference type="Proteomes" id="UP000324797"/>
    </source>
</evidence>
<keyword evidence="1" id="KW-0378">Hydrolase</keyword>
<dbReference type="AlphaFoldDB" id="A0A5S4YVZ3"/>
<sequence length="57" mass="6222">MTDSATNKDKALTLDDLDRVAGGIILVSGFHNHFMSAIDRVALNPQPLPPRVFLFGK</sequence>
<dbReference type="RefSeq" id="WP_148736768.1">
    <property type="nucleotide sequence ID" value="NZ_VSTH01000007.1"/>
</dbReference>
<keyword evidence="1" id="KW-0269">Exonuclease</keyword>
<proteinExistence type="predicted"/>
<dbReference type="Proteomes" id="UP000324797">
    <property type="component" value="Unassembled WGS sequence"/>
</dbReference>
<comment type="caution">
    <text evidence="1">The sequence shown here is derived from an EMBL/GenBank/DDBJ whole genome shotgun (WGS) entry which is preliminary data.</text>
</comment>
<accession>A0A5S4YVZ3</accession>
<dbReference type="GO" id="GO:0004527">
    <property type="term" value="F:exonuclease activity"/>
    <property type="evidence" value="ECO:0007669"/>
    <property type="project" value="UniProtKB-KW"/>
</dbReference>
<gene>
    <name evidence="1" type="ORF">FXV83_00670</name>
</gene>
<protein>
    <submittedName>
        <fullName evidence="1">Exonuclease V subunit gamma</fullName>
    </submittedName>
</protein>
<reference evidence="1 2" key="1">
    <citation type="submission" date="2019-08" db="EMBL/GenBank/DDBJ databases">
        <title>Bradyrhizobium hipponensis sp. nov., a rhizobium isolated from a Lupinus angustifolius root nodule in Tunisia.</title>
        <authorList>
            <person name="Off K."/>
            <person name="Rejili M."/>
            <person name="Mars M."/>
            <person name="Brachmann A."/>
            <person name="Marin M."/>
        </authorList>
    </citation>
    <scope>NUCLEOTIDE SEQUENCE [LARGE SCALE GENOMIC DNA]</scope>
    <source>
        <strain evidence="2">aSej3</strain>
    </source>
</reference>
<keyword evidence="2" id="KW-1185">Reference proteome</keyword>
<keyword evidence="1" id="KW-0540">Nuclease</keyword>